<sequence>MSEMGPWDGTKERLLRIQTRLNEYLAFALDGELSRRFPEDVGKKVHIRIDCDHVPDDVSSAFLERARKVAELNGVSLSIELLRQLGEA</sequence>
<dbReference type="InterPro" id="IPR046702">
    <property type="entry name" value="DUF6572"/>
</dbReference>
<dbReference type="Pfam" id="PF20212">
    <property type="entry name" value="DUF6572"/>
    <property type="match status" value="1"/>
</dbReference>
<accession>A0ABZ2LAR8</accession>
<keyword evidence="2" id="KW-1185">Reference proteome</keyword>
<evidence type="ECO:0000313" key="2">
    <source>
        <dbReference type="Proteomes" id="UP001374803"/>
    </source>
</evidence>
<evidence type="ECO:0000313" key="1">
    <source>
        <dbReference type="EMBL" id="WXB08017.1"/>
    </source>
</evidence>
<reference evidence="1" key="1">
    <citation type="submission" date="2021-12" db="EMBL/GenBank/DDBJ databases">
        <title>Discovery of the Pendulisporaceae a myxobacterial family with distinct sporulation behavior and unique specialized metabolism.</title>
        <authorList>
            <person name="Garcia R."/>
            <person name="Popoff A."/>
            <person name="Bader C.D."/>
            <person name="Loehr J."/>
            <person name="Walesch S."/>
            <person name="Walt C."/>
            <person name="Boldt J."/>
            <person name="Bunk B."/>
            <person name="Haeckl F.J.F.P.J."/>
            <person name="Gunesch A.P."/>
            <person name="Birkelbach J."/>
            <person name="Nuebel U."/>
            <person name="Pietschmann T."/>
            <person name="Bach T."/>
            <person name="Mueller R."/>
        </authorList>
    </citation>
    <scope>NUCLEOTIDE SEQUENCE</scope>
    <source>
        <strain evidence="1">MSr11367</strain>
    </source>
</reference>
<name>A0ABZ2LAR8_9BACT</name>
<dbReference type="EMBL" id="CP089983">
    <property type="protein sequence ID" value="WXB08017.1"/>
    <property type="molecule type" value="Genomic_DNA"/>
</dbReference>
<protein>
    <submittedName>
        <fullName evidence="1">Uncharacterized protein</fullName>
    </submittedName>
</protein>
<gene>
    <name evidence="1" type="ORF">LVJ94_12340</name>
</gene>
<organism evidence="1 2">
    <name type="scientific">Pendulispora rubella</name>
    <dbReference type="NCBI Taxonomy" id="2741070"/>
    <lineage>
        <taxon>Bacteria</taxon>
        <taxon>Pseudomonadati</taxon>
        <taxon>Myxococcota</taxon>
        <taxon>Myxococcia</taxon>
        <taxon>Myxococcales</taxon>
        <taxon>Sorangiineae</taxon>
        <taxon>Pendulisporaceae</taxon>
        <taxon>Pendulispora</taxon>
    </lineage>
</organism>
<dbReference type="Proteomes" id="UP001374803">
    <property type="component" value="Chromosome"/>
</dbReference>
<proteinExistence type="predicted"/>